<dbReference type="EC" id="2.4.99.28" evidence="14"/>
<dbReference type="GO" id="GO:0051301">
    <property type="term" value="P:cell division"/>
    <property type="evidence" value="ECO:0007669"/>
    <property type="project" value="InterPro"/>
</dbReference>
<comment type="catalytic activity">
    <reaction evidence="15">
        <text>[GlcNAc-(1-&gt;4)-Mur2Ac(oyl-L-Ala-gamma-D-Glu-L-Lys-D-Ala-D-Ala)](n)-di-trans,octa-cis-undecaprenyl diphosphate + beta-D-GlcNAc-(1-&gt;4)-Mur2Ac(oyl-L-Ala-gamma-D-Glu-L-Lys-D-Ala-D-Ala)-di-trans,octa-cis-undecaprenyl diphosphate = [GlcNAc-(1-&gt;4)-Mur2Ac(oyl-L-Ala-gamma-D-Glu-L-Lys-D-Ala-D-Ala)](n+1)-di-trans,octa-cis-undecaprenyl diphosphate + di-trans,octa-cis-undecaprenyl diphosphate + H(+)</text>
        <dbReference type="Rhea" id="RHEA:23708"/>
        <dbReference type="Rhea" id="RHEA-COMP:9602"/>
        <dbReference type="Rhea" id="RHEA-COMP:9603"/>
        <dbReference type="ChEBI" id="CHEBI:15378"/>
        <dbReference type="ChEBI" id="CHEBI:58405"/>
        <dbReference type="ChEBI" id="CHEBI:60033"/>
        <dbReference type="ChEBI" id="CHEBI:78435"/>
        <dbReference type="EC" id="2.4.99.28"/>
    </reaction>
</comment>
<dbReference type="EMBL" id="SCWE01000001">
    <property type="protein sequence ID" value="TDM03309.1"/>
    <property type="molecule type" value="Genomic_DNA"/>
</dbReference>
<evidence type="ECO:0000256" key="6">
    <source>
        <dbReference type="ARBA" id="ARBA00022984"/>
    </source>
</evidence>
<evidence type="ECO:0000256" key="5">
    <source>
        <dbReference type="ARBA" id="ARBA00022960"/>
    </source>
</evidence>
<keyword evidence="19" id="KW-1185">Reference proteome</keyword>
<keyword evidence="8 17" id="KW-0472">Membrane</keyword>
<dbReference type="Pfam" id="PF01098">
    <property type="entry name" value="FTSW_RODA_SPOVE"/>
    <property type="match status" value="1"/>
</dbReference>
<evidence type="ECO:0000256" key="2">
    <source>
        <dbReference type="ARBA" id="ARBA00022676"/>
    </source>
</evidence>
<dbReference type="AlphaFoldDB" id="A0A4R6BN79"/>
<feature type="transmembrane region" description="Helical" evidence="17">
    <location>
        <begin position="182"/>
        <end position="201"/>
    </location>
</feature>
<keyword evidence="3" id="KW-0808">Transferase</keyword>
<accession>A0A4R6BN79</accession>
<evidence type="ECO:0000313" key="18">
    <source>
        <dbReference type="EMBL" id="TDM03309.1"/>
    </source>
</evidence>
<feature type="transmembrane region" description="Helical" evidence="17">
    <location>
        <begin position="366"/>
        <end position="386"/>
    </location>
</feature>
<dbReference type="InterPro" id="IPR001182">
    <property type="entry name" value="FtsW/RodA"/>
</dbReference>
<feature type="transmembrane region" description="Helical" evidence="17">
    <location>
        <begin position="125"/>
        <end position="146"/>
    </location>
</feature>
<evidence type="ECO:0000256" key="9">
    <source>
        <dbReference type="ARBA" id="ARBA00032370"/>
    </source>
</evidence>
<evidence type="ECO:0000256" key="14">
    <source>
        <dbReference type="ARBA" id="ARBA00044770"/>
    </source>
</evidence>
<feature type="transmembrane region" description="Helical" evidence="17">
    <location>
        <begin position="208"/>
        <end position="230"/>
    </location>
</feature>
<keyword evidence="4 17" id="KW-0812">Transmembrane</keyword>
<keyword evidence="7 17" id="KW-1133">Transmembrane helix</keyword>
<dbReference type="GO" id="GO:0008360">
    <property type="term" value="P:regulation of cell shape"/>
    <property type="evidence" value="ECO:0007669"/>
    <property type="project" value="UniProtKB-KW"/>
</dbReference>
<dbReference type="PROSITE" id="PS00428">
    <property type="entry name" value="FTSW_RODA_SPOVE"/>
    <property type="match status" value="1"/>
</dbReference>
<dbReference type="GO" id="GO:0032153">
    <property type="term" value="C:cell division site"/>
    <property type="evidence" value="ECO:0007669"/>
    <property type="project" value="TreeGrafter"/>
</dbReference>
<evidence type="ECO:0000256" key="16">
    <source>
        <dbReference type="ARBA" id="ARBA00049966"/>
    </source>
</evidence>
<reference evidence="18 19" key="1">
    <citation type="submission" date="2019-01" db="EMBL/GenBank/DDBJ databases">
        <title>Draft genome sequences of the type strains of six Macrococcus species.</title>
        <authorList>
            <person name="Mazhar S."/>
            <person name="Altermann E."/>
            <person name="Hill C."/>
            <person name="Mcauliffe O."/>
        </authorList>
    </citation>
    <scope>NUCLEOTIDE SEQUENCE [LARGE SCALE GENOMIC DNA]</scope>
    <source>
        <strain evidence="18 19">CCM4809</strain>
    </source>
</reference>
<comment type="caution">
    <text evidence="18">The sequence shown here is derived from an EMBL/GenBank/DDBJ whole genome shotgun (WGS) entry which is preliminary data.</text>
</comment>
<evidence type="ECO:0000256" key="12">
    <source>
        <dbReference type="ARBA" id="ARBA00041185"/>
    </source>
</evidence>
<dbReference type="PANTHER" id="PTHR30474:SF2">
    <property type="entry name" value="PEPTIDOGLYCAN GLYCOSYLTRANSFERASE FTSW-RELATED"/>
    <property type="match status" value="1"/>
</dbReference>
<dbReference type="Proteomes" id="UP000295328">
    <property type="component" value="Unassembled WGS sequence"/>
</dbReference>
<dbReference type="GO" id="GO:0015648">
    <property type="term" value="F:lipid-linked peptidoglycan transporter activity"/>
    <property type="evidence" value="ECO:0007669"/>
    <property type="project" value="TreeGrafter"/>
</dbReference>
<dbReference type="GO" id="GO:0008955">
    <property type="term" value="F:peptidoglycan glycosyltransferase activity"/>
    <property type="evidence" value="ECO:0007669"/>
    <property type="project" value="UniProtKB-EC"/>
</dbReference>
<evidence type="ECO:0000256" key="13">
    <source>
        <dbReference type="ARBA" id="ARBA00041418"/>
    </source>
</evidence>
<evidence type="ECO:0000256" key="3">
    <source>
        <dbReference type="ARBA" id="ARBA00022679"/>
    </source>
</evidence>
<keyword evidence="6" id="KW-0573">Peptidoglycan synthesis</keyword>
<feature type="transmembrane region" description="Helical" evidence="17">
    <location>
        <begin position="96"/>
        <end position="113"/>
    </location>
</feature>
<evidence type="ECO:0000256" key="1">
    <source>
        <dbReference type="ARBA" id="ARBA00004141"/>
    </source>
</evidence>
<keyword evidence="2" id="KW-0328">Glycosyltransferase</keyword>
<organism evidence="18 19">
    <name type="scientific">Macrococcus hajekii</name>
    <dbReference type="NCBI Taxonomy" id="198482"/>
    <lineage>
        <taxon>Bacteria</taxon>
        <taxon>Bacillati</taxon>
        <taxon>Bacillota</taxon>
        <taxon>Bacilli</taxon>
        <taxon>Bacillales</taxon>
        <taxon>Staphylococcaceae</taxon>
        <taxon>Macrococcus</taxon>
    </lineage>
</organism>
<feature type="transmembrane region" description="Helical" evidence="17">
    <location>
        <begin position="289"/>
        <end position="315"/>
    </location>
</feature>
<comment type="function">
    <text evidence="16">Peptidoglycan polymerase that is essential for cell division.</text>
</comment>
<evidence type="ECO:0000256" key="8">
    <source>
        <dbReference type="ARBA" id="ARBA00023136"/>
    </source>
</evidence>
<evidence type="ECO:0000256" key="7">
    <source>
        <dbReference type="ARBA" id="ARBA00022989"/>
    </source>
</evidence>
<sequence>MNQLRKFFKYIKDYSKYVDFSLLITYIVLCMMGLVMIYSASMIGGPRGMLSGAGAVSSTYFYKRQLFSIILSFGIVFFMTYFMHINIIKNKRVQQFSIIAVLLLLVATMLFGTEVNGSKSWLNTGVMMIQPSEFLKIVTIIYLAYIYDKKRQLDQMSLDLFSPIFLIGFCSGLVLLQPDMGSALLIFMIIISILLYSGIAFGTMIKTAGALVGVACLAFIYNMATIGSLLTPHQVARFEVLKNPFKDESGIGYHLSNSLMAIGNGGLFGRGLGNGIMKLGYLPEPHTDFIFAVISEELGLIGAVVIISLLFFIVYKGFMYAALATSMFYRLICIGVASYIGIQSFINLGGVSGLIPLTGVPLPFLSYGGSSMLSLSIAVGLLLMASKHVKQEAEHKKQMKIK</sequence>
<gene>
    <name evidence="18" type="ORF">ERX37_04275</name>
</gene>
<name>A0A4R6BN79_9STAP</name>
<feature type="transmembrane region" description="Helical" evidence="17">
    <location>
        <begin position="327"/>
        <end position="346"/>
    </location>
</feature>
<dbReference type="InterPro" id="IPR018365">
    <property type="entry name" value="Cell_cycle_FtsW-rel_CS"/>
</dbReference>
<evidence type="ECO:0000256" key="17">
    <source>
        <dbReference type="SAM" id="Phobius"/>
    </source>
</evidence>
<proteinExistence type="inferred from homology"/>
<evidence type="ECO:0000256" key="10">
    <source>
        <dbReference type="ARBA" id="ARBA00033270"/>
    </source>
</evidence>
<dbReference type="RefSeq" id="WP_133429403.1">
    <property type="nucleotide sequence ID" value="NZ_BMCC01000001.1"/>
</dbReference>
<dbReference type="OrthoDB" id="9768187at2"/>
<dbReference type="PANTHER" id="PTHR30474">
    <property type="entry name" value="CELL CYCLE PROTEIN"/>
    <property type="match status" value="1"/>
</dbReference>
<evidence type="ECO:0000256" key="11">
    <source>
        <dbReference type="ARBA" id="ARBA00038053"/>
    </source>
</evidence>
<comment type="subcellular location">
    <subcellularLocation>
        <location evidence="1">Membrane</location>
        <topology evidence="1">Multi-pass membrane protein</topology>
    </subcellularLocation>
</comment>
<evidence type="ECO:0000256" key="4">
    <source>
        <dbReference type="ARBA" id="ARBA00022692"/>
    </source>
</evidence>
<feature type="transmembrane region" description="Helical" evidence="17">
    <location>
        <begin position="65"/>
        <end position="84"/>
    </location>
</feature>
<evidence type="ECO:0000256" key="15">
    <source>
        <dbReference type="ARBA" id="ARBA00049902"/>
    </source>
</evidence>
<feature type="transmembrane region" description="Helical" evidence="17">
    <location>
        <begin position="20"/>
        <end position="45"/>
    </location>
</feature>
<comment type="similarity">
    <text evidence="11">Belongs to the SEDS family. FtsW subfamily.</text>
</comment>
<protein>
    <recommendedName>
        <fullName evidence="12">Probable peptidoglycan glycosyltransferase FtsW</fullName>
        <ecNumber evidence="14">2.4.99.28</ecNumber>
    </recommendedName>
    <alternativeName>
        <fullName evidence="13">Cell division protein FtsW</fullName>
    </alternativeName>
    <alternativeName>
        <fullName evidence="10">Cell wall polymerase</fullName>
    </alternativeName>
    <alternativeName>
        <fullName evidence="9">Peptidoglycan polymerase</fullName>
    </alternativeName>
</protein>
<keyword evidence="5" id="KW-0133">Cell shape</keyword>
<dbReference type="GO" id="GO:0009252">
    <property type="term" value="P:peptidoglycan biosynthetic process"/>
    <property type="evidence" value="ECO:0007669"/>
    <property type="project" value="UniProtKB-KW"/>
</dbReference>
<evidence type="ECO:0000313" key="19">
    <source>
        <dbReference type="Proteomes" id="UP000295328"/>
    </source>
</evidence>
<dbReference type="GO" id="GO:0005886">
    <property type="term" value="C:plasma membrane"/>
    <property type="evidence" value="ECO:0007669"/>
    <property type="project" value="TreeGrafter"/>
</dbReference>
<feature type="transmembrane region" description="Helical" evidence="17">
    <location>
        <begin position="158"/>
        <end position="176"/>
    </location>
</feature>